<name>A0A437QN39_9PROT</name>
<accession>A0A437QN39</accession>
<dbReference type="NCBIfam" id="NF001393">
    <property type="entry name" value="PRK00281.2-4"/>
    <property type="match status" value="1"/>
</dbReference>
<comment type="catalytic activity">
    <reaction evidence="13 14">
        <text>di-trans,octa-cis-undecaprenyl diphosphate + H2O = di-trans,octa-cis-undecaprenyl phosphate + phosphate + H(+)</text>
        <dbReference type="Rhea" id="RHEA:28094"/>
        <dbReference type="ChEBI" id="CHEBI:15377"/>
        <dbReference type="ChEBI" id="CHEBI:15378"/>
        <dbReference type="ChEBI" id="CHEBI:43474"/>
        <dbReference type="ChEBI" id="CHEBI:58405"/>
        <dbReference type="ChEBI" id="CHEBI:60392"/>
        <dbReference type="EC" id="3.6.1.27"/>
    </reaction>
</comment>
<dbReference type="PANTHER" id="PTHR30622">
    <property type="entry name" value="UNDECAPRENYL-DIPHOSPHATASE"/>
    <property type="match status" value="1"/>
</dbReference>
<keyword evidence="14" id="KW-0961">Cell wall biogenesis/degradation</keyword>
<comment type="miscellaneous">
    <text evidence="14">Bacitracin is thought to be involved in the inhibition of peptidoglycan synthesis by sequestering undecaprenyl diphosphate, thereby reducing the pool of lipid carrier available.</text>
</comment>
<keyword evidence="7 14" id="KW-0378">Hydrolase</keyword>
<evidence type="ECO:0000256" key="2">
    <source>
        <dbReference type="ARBA" id="ARBA00010621"/>
    </source>
</evidence>
<evidence type="ECO:0000313" key="15">
    <source>
        <dbReference type="EMBL" id="RVU35956.1"/>
    </source>
</evidence>
<evidence type="ECO:0000256" key="1">
    <source>
        <dbReference type="ARBA" id="ARBA00004651"/>
    </source>
</evidence>
<evidence type="ECO:0000256" key="8">
    <source>
        <dbReference type="ARBA" id="ARBA00022989"/>
    </source>
</evidence>
<feature type="transmembrane region" description="Helical" evidence="14">
    <location>
        <begin position="80"/>
        <end position="101"/>
    </location>
</feature>
<keyword evidence="5 14" id="KW-1003">Cell membrane</keyword>
<comment type="caution">
    <text evidence="15">The sequence shown here is derived from an EMBL/GenBank/DDBJ whole genome shotgun (WGS) entry which is preliminary data.</text>
</comment>
<evidence type="ECO:0000256" key="6">
    <source>
        <dbReference type="ARBA" id="ARBA00022692"/>
    </source>
</evidence>
<feature type="transmembrane region" description="Helical" evidence="14">
    <location>
        <begin position="249"/>
        <end position="267"/>
    </location>
</feature>
<evidence type="ECO:0000256" key="9">
    <source>
        <dbReference type="ARBA" id="ARBA00023136"/>
    </source>
</evidence>
<dbReference type="GO" id="GO:0005886">
    <property type="term" value="C:plasma membrane"/>
    <property type="evidence" value="ECO:0007669"/>
    <property type="project" value="UniProtKB-SubCell"/>
</dbReference>
<feature type="transmembrane region" description="Helical" evidence="14">
    <location>
        <begin position="183"/>
        <end position="206"/>
    </location>
</feature>
<organism evidence="15 16">
    <name type="scientific">Hwanghaeella grinnelliae</name>
    <dbReference type="NCBI Taxonomy" id="2500179"/>
    <lineage>
        <taxon>Bacteria</taxon>
        <taxon>Pseudomonadati</taxon>
        <taxon>Pseudomonadota</taxon>
        <taxon>Alphaproteobacteria</taxon>
        <taxon>Rhodospirillales</taxon>
        <taxon>Rhodospirillaceae</taxon>
        <taxon>Hwanghaeella</taxon>
    </lineage>
</organism>
<feature type="transmembrane region" description="Helical" evidence="14">
    <location>
        <begin position="41"/>
        <end position="60"/>
    </location>
</feature>
<keyword evidence="10 14" id="KW-0046">Antibiotic resistance</keyword>
<dbReference type="OrthoDB" id="9808289at2"/>
<keyword evidence="9 14" id="KW-0472">Membrane</keyword>
<dbReference type="Proteomes" id="UP000287447">
    <property type="component" value="Unassembled WGS sequence"/>
</dbReference>
<dbReference type="GO" id="GO:0008360">
    <property type="term" value="P:regulation of cell shape"/>
    <property type="evidence" value="ECO:0007669"/>
    <property type="project" value="UniProtKB-KW"/>
</dbReference>
<dbReference type="EMBL" id="SADE01000002">
    <property type="protein sequence ID" value="RVU35956.1"/>
    <property type="molecule type" value="Genomic_DNA"/>
</dbReference>
<keyword evidence="8 14" id="KW-1133">Transmembrane helix</keyword>
<dbReference type="GO" id="GO:0046677">
    <property type="term" value="P:response to antibiotic"/>
    <property type="evidence" value="ECO:0007669"/>
    <property type="project" value="UniProtKB-UniRule"/>
</dbReference>
<evidence type="ECO:0000256" key="3">
    <source>
        <dbReference type="ARBA" id="ARBA00012374"/>
    </source>
</evidence>
<evidence type="ECO:0000256" key="14">
    <source>
        <dbReference type="HAMAP-Rule" id="MF_01006"/>
    </source>
</evidence>
<keyword evidence="14" id="KW-0133">Cell shape</keyword>
<comment type="similarity">
    <text evidence="2 14">Belongs to the UppP family.</text>
</comment>
<dbReference type="HAMAP" id="MF_01006">
    <property type="entry name" value="Undec_diphosphatase"/>
    <property type="match status" value="1"/>
</dbReference>
<keyword evidence="16" id="KW-1185">Reference proteome</keyword>
<dbReference type="AlphaFoldDB" id="A0A437QN39"/>
<dbReference type="GO" id="GO:0071555">
    <property type="term" value="P:cell wall organization"/>
    <property type="evidence" value="ECO:0007669"/>
    <property type="project" value="UniProtKB-KW"/>
</dbReference>
<evidence type="ECO:0000256" key="4">
    <source>
        <dbReference type="ARBA" id="ARBA00021581"/>
    </source>
</evidence>
<evidence type="ECO:0000256" key="13">
    <source>
        <dbReference type="ARBA" id="ARBA00047594"/>
    </source>
</evidence>
<evidence type="ECO:0000256" key="7">
    <source>
        <dbReference type="ARBA" id="ARBA00022801"/>
    </source>
</evidence>
<reference evidence="16" key="1">
    <citation type="submission" date="2019-01" db="EMBL/GenBank/DDBJ databases">
        <title>Gri0909 isolated from a small marine red alga.</title>
        <authorList>
            <person name="Kim J."/>
            <person name="Jeong S.E."/>
            <person name="Jeon C.O."/>
        </authorList>
    </citation>
    <scope>NUCLEOTIDE SEQUENCE [LARGE SCALE GENOMIC DNA]</scope>
    <source>
        <strain evidence="16">Gri0909</strain>
    </source>
</reference>
<keyword evidence="14" id="KW-0573">Peptidoglycan synthesis</keyword>
<feature type="transmembrane region" description="Helical" evidence="14">
    <location>
        <begin position="113"/>
        <end position="130"/>
    </location>
</feature>
<feature type="transmembrane region" description="Helical" evidence="14">
    <location>
        <begin position="142"/>
        <end position="162"/>
    </location>
</feature>
<dbReference type="InterPro" id="IPR003824">
    <property type="entry name" value="UppP"/>
</dbReference>
<gene>
    <name evidence="14" type="primary">uppP</name>
    <name evidence="15" type="ORF">EOI86_11940</name>
</gene>
<protein>
    <recommendedName>
        <fullName evidence="4 14">Undecaprenyl-diphosphatase</fullName>
        <ecNumber evidence="3 14">3.6.1.27</ecNumber>
    </recommendedName>
    <alternativeName>
        <fullName evidence="12 14">Bacitracin resistance protein</fullName>
    </alternativeName>
    <alternativeName>
        <fullName evidence="11 14">Undecaprenyl pyrophosphate phosphatase</fullName>
    </alternativeName>
</protein>
<comment type="function">
    <text evidence="14">Catalyzes the dephosphorylation of undecaprenyl diphosphate (UPP). Confers resistance to bacitracin.</text>
</comment>
<dbReference type="PANTHER" id="PTHR30622:SF4">
    <property type="entry name" value="UNDECAPRENYL-DIPHOSPHATASE"/>
    <property type="match status" value="1"/>
</dbReference>
<sequence length="277" mass="29868">MALYQMLILAIVQGLTEFLPISSSGHLVLTGKVMCWQDQGLAIDVAVHVGTLFAVALYFWRDIWMMMIGFGRLVTGRGGPQTKVLISVVVGTIPVVIVGFLAKDYVAMAFRDVEIIAWTTIGFGILLWVADRVGMTVWRVEHLGVASALMIGVSQVLALVPGTSRSGITMTSARLLGLERSEAARFSMLLSIPTIMGAGLLTGLDIYEQGNLNLGADVVLAAGMSFVAGLIAIALMMRWLRHAGFGPFVIYRLLLGAFLLYWVYGYGLSEGTSPFCG</sequence>
<proteinExistence type="inferred from homology"/>
<evidence type="ECO:0000256" key="12">
    <source>
        <dbReference type="ARBA" id="ARBA00032932"/>
    </source>
</evidence>
<dbReference type="GO" id="GO:0009252">
    <property type="term" value="P:peptidoglycan biosynthetic process"/>
    <property type="evidence" value="ECO:0007669"/>
    <property type="project" value="UniProtKB-KW"/>
</dbReference>
<feature type="transmembrane region" description="Helical" evidence="14">
    <location>
        <begin position="218"/>
        <end position="237"/>
    </location>
</feature>
<comment type="subcellular location">
    <subcellularLocation>
        <location evidence="1 14">Cell membrane</location>
        <topology evidence="1 14">Multi-pass membrane protein</topology>
    </subcellularLocation>
</comment>
<evidence type="ECO:0000256" key="5">
    <source>
        <dbReference type="ARBA" id="ARBA00022475"/>
    </source>
</evidence>
<evidence type="ECO:0000256" key="11">
    <source>
        <dbReference type="ARBA" id="ARBA00032707"/>
    </source>
</evidence>
<dbReference type="Pfam" id="PF02673">
    <property type="entry name" value="BacA"/>
    <property type="match status" value="1"/>
</dbReference>
<evidence type="ECO:0000313" key="16">
    <source>
        <dbReference type="Proteomes" id="UP000287447"/>
    </source>
</evidence>
<keyword evidence="6 14" id="KW-0812">Transmembrane</keyword>
<dbReference type="EC" id="3.6.1.27" evidence="3 14"/>
<dbReference type="GO" id="GO:0050380">
    <property type="term" value="F:undecaprenyl-diphosphatase activity"/>
    <property type="evidence" value="ECO:0007669"/>
    <property type="project" value="UniProtKB-UniRule"/>
</dbReference>
<evidence type="ECO:0000256" key="10">
    <source>
        <dbReference type="ARBA" id="ARBA00023251"/>
    </source>
</evidence>